<comment type="caution">
    <text evidence="3">The sequence shown here is derived from an EMBL/GenBank/DDBJ whole genome shotgun (WGS) entry which is preliminary data.</text>
</comment>
<comment type="caution">
    <text evidence="2">Once thought to be involved in copper homeostasis, experiments in E.coli have shown this is not the case.</text>
</comment>
<dbReference type="InterPro" id="IPR036822">
    <property type="entry name" value="CutC-like_dom_sf"/>
</dbReference>
<accession>A0ABM9EW47</accession>
<comment type="subcellular location">
    <subcellularLocation>
        <location evidence="2">Cytoplasm</location>
    </subcellularLocation>
</comment>
<dbReference type="Proteomes" id="UP000838308">
    <property type="component" value="Unassembled WGS sequence"/>
</dbReference>
<dbReference type="EMBL" id="CALBWS010000035">
    <property type="protein sequence ID" value="CAH2716918.1"/>
    <property type="molecule type" value="Genomic_DNA"/>
</dbReference>
<evidence type="ECO:0000256" key="1">
    <source>
        <dbReference type="ARBA" id="ARBA00007768"/>
    </source>
</evidence>
<gene>
    <name evidence="2 3" type="primary">cutC</name>
    <name evidence="3" type="ORF">BACCIP111895_04106</name>
</gene>
<dbReference type="HAMAP" id="MF_00795">
    <property type="entry name" value="CutC"/>
    <property type="match status" value="1"/>
</dbReference>
<sequence>MSLVEIIVLNQEDAKYAEAYGADRLELVSAIAEGGLTPSYGTIKMVVESVKIPVMVMVRPHSNSFVYRRGEWDAIREDIKKIQELGAAGVVFGALTEKQEVDFDMLGMVLEEAKGLSLTFHRAIDQTDSLEVYRSLCQSPYHVNRVLTSGGKPRVPEGLDSLTGMIAESGKTTNSPIIMPGSGLSSRNIEYIHQQLLASEYHFGSAVRVDGDFRKKINGDEIQRIKRIVN</sequence>
<comment type="similarity">
    <text evidence="1 2">Belongs to the CutC family.</text>
</comment>
<dbReference type="PANTHER" id="PTHR12598">
    <property type="entry name" value="COPPER HOMEOSTASIS PROTEIN CUTC"/>
    <property type="match status" value="1"/>
</dbReference>
<dbReference type="SUPFAM" id="SSF110395">
    <property type="entry name" value="CutC-like"/>
    <property type="match status" value="1"/>
</dbReference>
<dbReference type="InterPro" id="IPR005627">
    <property type="entry name" value="CutC-like"/>
</dbReference>
<reference evidence="3" key="1">
    <citation type="submission" date="2022-04" db="EMBL/GenBank/DDBJ databases">
        <authorList>
            <person name="Criscuolo A."/>
        </authorList>
    </citation>
    <scope>NUCLEOTIDE SEQUENCE</scope>
    <source>
        <strain evidence="3">CIP111895</strain>
    </source>
</reference>
<organism evidence="3 4">
    <name type="scientific">Neobacillus rhizosphaerae</name>
    <dbReference type="NCBI Taxonomy" id="2880965"/>
    <lineage>
        <taxon>Bacteria</taxon>
        <taxon>Bacillati</taxon>
        <taxon>Bacillota</taxon>
        <taxon>Bacilli</taxon>
        <taxon>Bacillales</taxon>
        <taxon>Bacillaceae</taxon>
        <taxon>Neobacillus</taxon>
    </lineage>
</organism>
<dbReference type="RefSeq" id="WP_248737153.1">
    <property type="nucleotide sequence ID" value="NZ_CALBWS010000035.1"/>
</dbReference>
<proteinExistence type="inferred from homology"/>
<keyword evidence="4" id="KW-1185">Reference proteome</keyword>
<evidence type="ECO:0000256" key="2">
    <source>
        <dbReference type="HAMAP-Rule" id="MF_00795"/>
    </source>
</evidence>
<evidence type="ECO:0000313" key="4">
    <source>
        <dbReference type="Proteomes" id="UP000838308"/>
    </source>
</evidence>
<keyword evidence="2" id="KW-0963">Cytoplasm</keyword>
<dbReference type="PANTHER" id="PTHR12598:SF0">
    <property type="entry name" value="COPPER HOMEOSTASIS PROTEIN CUTC HOMOLOG"/>
    <property type="match status" value="1"/>
</dbReference>
<name>A0ABM9EW47_9BACI</name>
<protein>
    <recommendedName>
        <fullName evidence="2">PF03932 family protein CutC</fullName>
    </recommendedName>
</protein>
<dbReference type="Gene3D" id="3.20.20.380">
    <property type="entry name" value="Copper homeostasis (CutC) domain"/>
    <property type="match status" value="1"/>
</dbReference>
<evidence type="ECO:0000313" key="3">
    <source>
        <dbReference type="EMBL" id="CAH2716918.1"/>
    </source>
</evidence>
<dbReference type="Pfam" id="PF03932">
    <property type="entry name" value="CutC"/>
    <property type="match status" value="1"/>
</dbReference>